<protein>
    <submittedName>
        <fullName evidence="1">11415_t:CDS:1</fullName>
    </submittedName>
</protein>
<reference evidence="1" key="1">
    <citation type="submission" date="2021-06" db="EMBL/GenBank/DDBJ databases">
        <authorList>
            <person name="Kallberg Y."/>
            <person name="Tangrot J."/>
            <person name="Rosling A."/>
        </authorList>
    </citation>
    <scope>NUCLEOTIDE SEQUENCE</scope>
    <source>
        <strain evidence="1">28 12/20/2015</strain>
    </source>
</reference>
<evidence type="ECO:0000313" key="2">
    <source>
        <dbReference type="Proteomes" id="UP000789366"/>
    </source>
</evidence>
<dbReference type="EMBL" id="CAJVPW010003357">
    <property type="protein sequence ID" value="CAG8522808.1"/>
    <property type="molecule type" value="Genomic_DNA"/>
</dbReference>
<dbReference type="Proteomes" id="UP000789366">
    <property type="component" value="Unassembled WGS sequence"/>
</dbReference>
<name>A0ACA9LCA0_9GLOM</name>
<organism evidence="1 2">
    <name type="scientific">Cetraspora pellucida</name>
    <dbReference type="NCBI Taxonomy" id="1433469"/>
    <lineage>
        <taxon>Eukaryota</taxon>
        <taxon>Fungi</taxon>
        <taxon>Fungi incertae sedis</taxon>
        <taxon>Mucoromycota</taxon>
        <taxon>Glomeromycotina</taxon>
        <taxon>Glomeromycetes</taxon>
        <taxon>Diversisporales</taxon>
        <taxon>Gigasporaceae</taxon>
        <taxon>Cetraspora</taxon>
    </lineage>
</organism>
<feature type="non-terminal residue" evidence="1">
    <location>
        <position position="1"/>
    </location>
</feature>
<sequence>LQSEEIPSNILNDISVLLPEYVALLLLHNYNYIVSEFYQLPEFIMAEGFIIH</sequence>
<comment type="caution">
    <text evidence="1">The sequence shown here is derived from an EMBL/GenBank/DDBJ whole genome shotgun (WGS) entry which is preliminary data.</text>
</comment>
<keyword evidence="2" id="KW-1185">Reference proteome</keyword>
<accession>A0ACA9LCA0</accession>
<gene>
    <name evidence="1" type="ORF">SPELUC_LOCUS4012</name>
</gene>
<proteinExistence type="predicted"/>
<evidence type="ECO:0000313" key="1">
    <source>
        <dbReference type="EMBL" id="CAG8522808.1"/>
    </source>
</evidence>